<dbReference type="EMBL" id="JAAVTK010000029">
    <property type="protein sequence ID" value="NKI92020.1"/>
    <property type="molecule type" value="Genomic_DNA"/>
</dbReference>
<name>A0ABX1HQ43_9BACT</name>
<comment type="caution">
    <text evidence="1">The sequence shown here is derived from an EMBL/GenBank/DDBJ whole genome shotgun (WGS) entry which is preliminary data.</text>
</comment>
<reference evidence="1 2" key="1">
    <citation type="submission" date="2020-03" db="EMBL/GenBank/DDBJ databases">
        <title>Genomic Encyclopedia of Type Strains, Phase IV (KMG-V): Genome sequencing to study the core and pangenomes of soil and plant-associated prokaryotes.</title>
        <authorList>
            <person name="Whitman W."/>
        </authorList>
    </citation>
    <scope>NUCLEOTIDE SEQUENCE [LARGE SCALE GENOMIC DNA]</scope>
    <source>
        <strain evidence="1 2">1B</strain>
    </source>
</reference>
<sequence length="140" mass="15986">MIDRRSGHLLLAPTASVRAGDSMETVRAVVPGGTNEVRDMGNGWKWLVARNVHLGPDWFHFHFYFYENRLRMVSLGVSRTRTALLGSWADWSERAERQRAEELKAWVRAEVGREGRFPWGTITADYDEKSASSGITINYD</sequence>
<organism evidence="1 2">
    <name type="scientific">Hymenobacter artigasi</name>
    <dbReference type="NCBI Taxonomy" id="2719616"/>
    <lineage>
        <taxon>Bacteria</taxon>
        <taxon>Pseudomonadati</taxon>
        <taxon>Bacteroidota</taxon>
        <taxon>Cytophagia</taxon>
        <taxon>Cytophagales</taxon>
        <taxon>Hymenobacteraceae</taxon>
        <taxon>Hymenobacter</taxon>
    </lineage>
</organism>
<dbReference type="Proteomes" id="UP000717634">
    <property type="component" value="Unassembled WGS sequence"/>
</dbReference>
<protein>
    <submittedName>
        <fullName evidence="1">Uncharacterized protein</fullName>
    </submittedName>
</protein>
<evidence type="ECO:0000313" key="1">
    <source>
        <dbReference type="EMBL" id="NKI92020.1"/>
    </source>
</evidence>
<dbReference type="RefSeq" id="WP_168675559.1">
    <property type="nucleotide sequence ID" value="NZ_JAAVTK010000029.1"/>
</dbReference>
<gene>
    <name evidence="1" type="ORF">HBN54_004644</name>
</gene>
<evidence type="ECO:0000313" key="2">
    <source>
        <dbReference type="Proteomes" id="UP000717634"/>
    </source>
</evidence>
<proteinExistence type="predicted"/>
<keyword evidence="2" id="KW-1185">Reference proteome</keyword>
<accession>A0ABX1HQ43</accession>